<dbReference type="PROSITE" id="PS00194">
    <property type="entry name" value="THIOREDOXIN_1"/>
    <property type="match status" value="1"/>
</dbReference>
<dbReference type="InterPro" id="IPR036249">
    <property type="entry name" value="Thioredoxin-like_sf"/>
</dbReference>
<reference evidence="10" key="1">
    <citation type="submission" date="2023-09" db="EMBL/GenBank/DDBJ databases">
        <title>Paucibacter sp. APW11 Genome sequencing and assembly.</title>
        <authorList>
            <person name="Kim I."/>
        </authorList>
    </citation>
    <scope>NUCLEOTIDE SEQUENCE</scope>
    <source>
        <strain evidence="10">APW11</strain>
    </source>
</reference>
<evidence type="ECO:0000256" key="3">
    <source>
        <dbReference type="ARBA" id="ARBA00013831"/>
    </source>
</evidence>
<dbReference type="InterPro" id="IPR017937">
    <property type="entry name" value="Thioredoxin_CS"/>
</dbReference>
<evidence type="ECO:0000313" key="11">
    <source>
        <dbReference type="Proteomes" id="UP001246372"/>
    </source>
</evidence>
<feature type="domain" description="Thioredoxin" evidence="9">
    <location>
        <begin position="13"/>
        <end position="206"/>
    </location>
</feature>
<organism evidence="10 11">
    <name type="scientific">Roseateles aquae</name>
    <dbReference type="NCBI Taxonomy" id="3077235"/>
    <lineage>
        <taxon>Bacteria</taxon>
        <taxon>Pseudomonadati</taxon>
        <taxon>Pseudomonadota</taxon>
        <taxon>Betaproteobacteria</taxon>
        <taxon>Burkholderiales</taxon>
        <taxon>Sphaerotilaceae</taxon>
        <taxon>Roseateles</taxon>
    </lineage>
</organism>
<evidence type="ECO:0000256" key="7">
    <source>
        <dbReference type="ARBA" id="ARBA00023284"/>
    </source>
</evidence>
<dbReference type="CDD" id="cd03019">
    <property type="entry name" value="DsbA_DsbA"/>
    <property type="match status" value="1"/>
</dbReference>
<keyword evidence="11" id="KW-1185">Reference proteome</keyword>
<evidence type="ECO:0000256" key="8">
    <source>
        <dbReference type="SAM" id="SignalP"/>
    </source>
</evidence>
<dbReference type="PANTHER" id="PTHR35891:SF3">
    <property type="entry name" value="THIOL:DISULFIDE INTERCHANGE PROTEIN DSBL"/>
    <property type="match status" value="1"/>
</dbReference>
<accession>A0ABU3PAX5</accession>
<keyword evidence="7" id="KW-0676">Redox-active center</keyword>
<name>A0ABU3PAX5_9BURK</name>
<feature type="chain" id="PRO_5046157910" description="Thiol:disulfide interchange protein DsbA" evidence="8">
    <location>
        <begin position="27"/>
        <end position="222"/>
    </location>
</feature>
<comment type="similarity">
    <text evidence="2">Belongs to the thioredoxin family. DsbA subfamily.</text>
</comment>
<dbReference type="PROSITE" id="PS51352">
    <property type="entry name" value="THIOREDOXIN_2"/>
    <property type="match status" value="1"/>
</dbReference>
<evidence type="ECO:0000256" key="4">
    <source>
        <dbReference type="ARBA" id="ARBA00022729"/>
    </source>
</evidence>
<keyword evidence="6" id="KW-1015">Disulfide bond</keyword>
<comment type="caution">
    <text evidence="10">The sequence shown here is derived from an EMBL/GenBank/DDBJ whole genome shotgun (WGS) entry which is preliminary data.</text>
</comment>
<protein>
    <recommendedName>
        <fullName evidence="3">Thiol:disulfide interchange protein DsbA</fullName>
    </recommendedName>
</protein>
<dbReference type="InterPro" id="IPR023205">
    <property type="entry name" value="DsbA/DsbL"/>
</dbReference>
<dbReference type="InterPro" id="IPR013766">
    <property type="entry name" value="Thioredoxin_domain"/>
</dbReference>
<keyword evidence="5" id="KW-0574">Periplasm</keyword>
<evidence type="ECO:0000259" key="9">
    <source>
        <dbReference type="PROSITE" id="PS51352"/>
    </source>
</evidence>
<evidence type="ECO:0000256" key="5">
    <source>
        <dbReference type="ARBA" id="ARBA00022764"/>
    </source>
</evidence>
<feature type="signal peptide" evidence="8">
    <location>
        <begin position="1"/>
        <end position="26"/>
    </location>
</feature>
<evidence type="ECO:0000256" key="6">
    <source>
        <dbReference type="ARBA" id="ARBA00023157"/>
    </source>
</evidence>
<comment type="subcellular location">
    <subcellularLocation>
        <location evidence="1">Periplasm</location>
    </subcellularLocation>
</comment>
<proteinExistence type="inferred from homology"/>
<dbReference type="InterPro" id="IPR050824">
    <property type="entry name" value="Thiol_disulfide_DsbA"/>
</dbReference>
<dbReference type="SUPFAM" id="SSF52833">
    <property type="entry name" value="Thioredoxin-like"/>
    <property type="match status" value="1"/>
</dbReference>
<dbReference type="Proteomes" id="UP001246372">
    <property type="component" value="Unassembled WGS sequence"/>
</dbReference>
<evidence type="ECO:0000256" key="1">
    <source>
        <dbReference type="ARBA" id="ARBA00004418"/>
    </source>
</evidence>
<gene>
    <name evidence="10" type="ORF">RQP53_09130</name>
</gene>
<dbReference type="EMBL" id="JAVXZY010000003">
    <property type="protein sequence ID" value="MDT8999427.1"/>
    <property type="molecule type" value="Genomic_DNA"/>
</dbReference>
<evidence type="ECO:0000313" key="10">
    <source>
        <dbReference type="EMBL" id="MDT8999427.1"/>
    </source>
</evidence>
<evidence type="ECO:0000256" key="2">
    <source>
        <dbReference type="ARBA" id="ARBA00005791"/>
    </source>
</evidence>
<dbReference type="Pfam" id="PF01323">
    <property type="entry name" value="DSBA"/>
    <property type="match status" value="1"/>
</dbReference>
<dbReference type="RefSeq" id="WP_315649985.1">
    <property type="nucleotide sequence ID" value="NZ_JAVXZY010000003.1"/>
</dbReference>
<sequence length="222" mass="24242">MKRREFSAQLGLSTLGLLAASGGAQAQGGFVEGQHYQRLGQPLPSTPGKIEVVEFFWYGCPHCFAFEPEISAWAKQLPADVSFRQVHVSFRANVAFHQKVFFALEAMGKEAQVHTAIFDAIHRYGQSLDDVKTVAGFVAKLGVDPAKFEESFNSFTVNTKCMQAKKLSEDYRIDGVPALGVAGRFLTSPAMSSAGLRISEVESGKRALQVVDTLIQRIRKGG</sequence>
<keyword evidence="4 8" id="KW-0732">Signal</keyword>
<dbReference type="Gene3D" id="3.40.30.10">
    <property type="entry name" value="Glutaredoxin"/>
    <property type="match status" value="1"/>
</dbReference>
<dbReference type="InterPro" id="IPR001853">
    <property type="entry name" value="DSBA-like_thioredoxin_dom"/>
</dbReference>
<dbReference type="PANTHER" id="PTHR35891">
    <property type="entry name" value="THIOL:DISULFIDE INTERCHANGE PROTEIN DSBA"/>
    <property type="match status" value="1"/>
</dbReference>